<dbReference type="InterPro" id="IPR035892">
    <property type="entry name" value="C2_domain_sf"/>
</dbReference>
<dbReference type="SMART" id="SM00239">
    <property type="entry name" value="C2"/>
    <property type="match status" value="1"/>
</dbReference>
<dbReference type="PANTHER" id="PTHR10024:SF374">
    <property type="entry name" value="C2 DOMAIN-CONTAINING PROTEIN"/>
    <property type="match status" value="1"/>
</dbReference>
<dbReference type="GO" id="GO:0005544">
    <property type="term" value="F:calcium-dependent phospholipid binding"/>
    <property type="evidence" value="ECO:0007669"/>
    <property type="project" value="TreeGrafter"/>
</dbReference>
<dbReference type="GO" id="GO:0030276">
    <property type="term" value="F:clathrin binding"/>
    <property type="evidence" value="ECO:0007669"/>
    <property type="project" value="TreeGrafter"/>
</dbReference>
<feature type="domain" description="C2" evidence="1">
    <location>
        <begin position="1"/>
        <end position="103"/>
    </location>
</feature>
<dbReference type="EMBL" id="OA565170">
    <property type="protein sequence ID" value="CAD7196452.1"/>
    <property type="molecule type" value="Genomic_DNA"/>
</dbReference>
<accession>A0A7R8VET8</accession>
<protein>
    <recommendedName>
        <fullName evidence="1">C2 domain-containing protein</fullName>
    </recommendedName>
</protein>
<evidence type="ECO:0000259" key="1">
    <source>
        <dbReference type="PROSITE" id="PS50004"/>
    </source>
</evidence>
<organism evidence="2">
    <name type="scientific">Timema douglasi</name>
    <name type="common">Walking stick</name>
    <dbReference type="NCBI Taxonomy" id="61478"/>
    <lineage>
        <taxon>Eukaryota</taxon>
        <taxon>Metazoa</taxon>
        <taxon>Ecdysozoa</taxon>
        <taxon>Arthropoda</taxon>
        <taxon>Hexapoda</taxon>
        <taxon>Insecta</taxon>
        <taxon>Pterygota</taxon>
        <taxon>Neoptera</taxon>
        <taxon>Polyneoptera</taxon>
        <taxon>Phasmatodea</taxon>
        <taxon>Timematodea</taxon>
        <taxon>Timematoidea</taxon>
        <taxon>Timematidae</taxon>
        <taxon>Timema</taxon>
    </lineage>
</organism>
<dbReference type="GO" id="GO:0005886">
    <property type="term" value="C:plasma membrane"/>
    <property type="evidence" value="ECO:0007669"/>
    <property type="project" value="TreeGrafter"/>
</dbReference>
<evidence type="ECO:0000313" key="2">
    <source>
        <dbReference type="EMBL" id="CAD7196452.1"/>
    </source>
</evidence>
<dbReference type="GO" id="GO:0070382">
    <property type="term" value="C:exocytic vesicle"/>
    <property type="evidence" value="ECO:0007669"/>
    <property type="project" value="TreeGrafter"/>
</dbReference>
<dbReference type="GO" id="GO:0000149">
    <property type="term" value="F:SNARE binding"/>
    <property type="evidence" value="ECO:0007669"/>
    <property type="project" value="TreeGrafter"/>
</dbReference>
<dbReference type="PRINTS" id="PR00360">
    <property type="entry name" value="C2DOMAIN"/>
</dbReference>
<reference evidence="2" key="1">
    <citation type="submission" date="2020-11" db="EMBL/GenBank/DDBJ databases">
        <authorList>
            <person name="Tran Van P."/>
        </authorList>
    </citation>
    <scope>NUCLEOTIDE SEQUENCE</scope>
</reference>
<proteinExistence type="predicted"/>
<dbReference type="Pfam" id="PF00168">
    <property type="entry name" value="C2"/>
    <property type="match status" value="1"/>
</dbReference>
<gene>
    <name evidence="2" type="ORF">TDIB3V08_LOCUS2801</name>
</gene>
<dbReference type="GO" id="GO:0017156">
    <property type="term" value="P:calcium-ion regulated exocytosis"/>
    <property type="evidence" value="ECO:0007669"/>
    <property type="project" value="TreeGrafter"/>
</dbReference>
<name>A0A7R8VET8_TIMDO</name>
<dbReference type="InterPro" id="IPR000008">
    <property type="entry name" value="C2_dom"/>
</dbReference>
<dbReference type="AlphaFoldDB" id="A0A7R8VET8"/>
<dbReference type="Gene3D" id="2.60.40.150">
    <property type="entry name" value="C2 domain"/>
    <property type="match status" value="1"/>
</dbReference>
<dbReference type="GO" id="GO:0001786">
    <property type="term" value="F:phosphatidylserine binding"/>
    <property type="evidence" value="ECO:0007669"/>
    <property type="project" value="TreeGrafter"/>
</dbReference>
<dbReference type="PANTHER" id="PTHR10024">
    <property type="entry name" value="SYNAPTOTAGMIN"/>
    <property type="match status" value="1"/>
</dbReference>
<dbReference type="GO" id="GO:0005509">
    <property type="term" value="F:calcium ion binding"/>
    <property type="evidence" value="ECO:0007669"/>
    <property type="project" value="TreeGrafter"/>
</dbReference>
<dbReference type="PROSITE" id="PS50004">
    <property type="entry name" value="C2"/>
    <property type="match status" value="1"/>
</dbReference>
<sequence length="197" mass="21756">MSSPVTDPYVKVYLLCQGKRIKKKKTTVKKATLNPVYNEALVFDVPADNVEEVSLIVKVIDYDRIGHNELMGCTAIGSSFIGIGRDHWLEMLDNPRKPVAQWYPLLETVPGQIPVTCSQPLPVNLSCLNGSFYQQSNDPQVNFDVSKLLAVSGSSFLIQGIFKSFSNEVGFPSLAMKTIAFSLTLDKTGEAERGIRI</sequence>
<dbReference type="SUPFAM" id="SSF49562">
    <property type="entry name" value="C2 domain (Calcium/lipid-binding domain, CaLB)"/>
    <property type="match status" value="1"/>
</dbReference>